<reference evidence="5 6" key="1">
    <citation type="submission" date="2018-08" db="EMBL/GenBank/DDBJ databases">
        <title>Genomic Encyclopedia of Archaeal and Bacterial Type Strains, Phase II (KMG-II): from individual species to whole genera.</title>
        <authorList>
            <person name="Goeker M."/>
        </authorList>
    </citation>
    <scope>NUCLEOTIDE SEQUENCE [LARGE SCALE GENOMIC DNA]</scope>
    <source>
        <strain evidence="5 6">DSM 5002</strain>
    </source>
</reference>
<dbReference type="Proteomes" id="UP000266273">
    <property type="component" value="Unassembled WGS sequence"/>
</dbReference>
<evidence type="ECO:0000259" key="4">
    <source>
        <dbReference type="Pfam" id="PF13649"/>
    </source>
</evidence>
<protein>
    <submittedName>
        <fullName evidence="5">Methyltransferase family protein</fullName>
    </submittedName>
</protein>
<evidence type="ECO:0000256" key="3">
    <source>
        <dbReference type="ARBA" id="ARBA00022691"/>
    </source>
</evidence>
<evidence type="ECO:0000256" key="1">
    <source>
        <dbReference type="ARBA" id="ARBA00022603"/>
    </source>
</evidence>
<evidence type="ECO:0000313" key="5">
    <source>
        <dbReference type="EMBL" id="RIA56621.1"/>
    </source>
</evidence>
<dbReference type="AlphaFoldDB" id="A0A397QED4"/>
<proteinExistence type="predicted"/>
<dbReference type="Pfam" id="PF13649">
    <property type="entry name" value="Methyltransf_25"/>
    <property type="match status" value="1"/>
</dbReference>
<dbReference type="SUPFAM" id="SSF53335">
    <property type="entry name" value="S-adenosyl-L-methionine-dependent methyltransferases"/>
    <property type="match status" value="1"/>
</dbReference>
<gene>
    <name evidence="5" type="ORF">BXY53_1727</name>
</gene>
<dbReference type="Gene3D" id="3.40.50.150">
    <property type="entry name" value="Vaccinia Virus protein VP39"/>
    <property type="match status" value="1"/>
</dbReference>
<name>A0A397QED4_9HYPH</name>
<keyword evidence="3" id="KW-0949">S-adenosyl-L-methionine</keyword>
<keyword evidence="1 5" id="KW-0489">Methyltransferase</keyword>
<dbReference type="PANTHER" id="PTHR43464">
    <property type="entry name" value="METHYLTRANSFERASE"/>
    <property type="match status" value="1"/>
</dbReference>
<sequence length="233" mass="25537">MSEAEQPENFETRRAHGKAVADQLRAECESAGRPLGWFDAVYRGADGDPAMVPWGHQKVRPELAEWLAALPRDAPRGCVLDVGAGLGDNANALAEAGFRVTAFDISGEAVEWAAKRFPHPNIEWAVHNLMDPPPAAWRDAFDLVCEVYTLQALRQSMRAPAIARLPDFLKPGGHLLVITKATDGPPEGETPPWPLQRHELDVLAGTLEMVSFEYLDAEGGGSPHFRALYRKPD</sequence>
<evidence type="ECO:0000313" key="6">
    <source>
        <dbReference type="Proteomes" id="UP000266273"/>
    </source>
</evidence>
<dbReference type="PANTHER" id="PTHR43464:SF19">
    <property type="entry name" value="UBIQUINONE BIOSYNTHESIS O-METHYLTRANSFERASE, MITOCHONDRIAL"/>
    <property type="match status" value="1"/>
</dbReference>
<dbReference type="CDD" id="cd02440">
    <property type="entry name" value="AdoMet_MTases"/>
    <property type="match status" value="1"/>
</dbReference>
<dbReference type="InterPro" id="IPR029063">
    <property type="entry name" value="SAM-dependent_MTases_sf"/>
</dbReference>
<evidence type="ECO:0000256" key="2">
    <source>
        <dbReference type="ARBA" id="ARBA00022679"/>
    </source>
</evidence>
<dbReference type="InterPro" id="IPR041698">
    <property type="entry name" value="Methyltransf_25"/>
</dbReference>
<dbReference type="EMBL" id="QXDF01000001">
    <property type="protein sequence ID" value="RIA56621.1"/>
    <property type="molecule type" value="Genomic_DNA"/>
</dbReference>
<dbReference type="GO" id="GO:0032259">
    <property type="term" value="P:methylation"/>
    <property type="evidence" value="ECO:0007669"/>
    <property type="project" value="UniProtKB-KW"/>
</dbReference>
<organism evidence="5 6">
    <name type="scientific">Dichotomicrobium thermohalophilum</name>
    <dbReference type="NCBI Taxonomy" id="933063"/>
    <lineage>
        <taxon>Bacteria</taxon>
        <taxon>Pseudomonadati</taxon>
        <taxon>Pseudomonadota</taxon>
        <taxon>Alphaproteobacteria</taxon>
        <taxon>Hyphomicrobiales</taxon>
        <taxon>Hyphomicrobiaceae</taxon>
        <taxon>Dichotomicrobium</taxon>
    </lineage>
</organism>
<keyword evidence="2 5" id="KW-0808">Transferase</keyword>
<accession>A0A397QED4</accession>
<dbReference type="RefSeq" id="WP_119061396.1">
    <property type="nucleotide sequence ID" value="NZ_QXDF01000001.1"/>
</dbReference>
<dbReference type="OrthoDB" id="189743at2"/>
<keyword evidence="6" id="KW-1185">Reference proteome</keyword>
<dbReference type="GO" id="GO:0008168">
    <property type="term" value="F:methyltransferase activity"/>
    <property type="evidence" value="ECO:0007669"/>
    <property type="project" value="UniProtKB-KW"/>
</dbReference>
<comment type="caution">
    <text evidence="5">The sequence shown here is derived from an EMBL/GenBank/DDBJ whole genome shotgun (WGS) entry which is preliminary data.</text>
</comment>
<feature type="domain" description="Methyltransferase" evidence="4">
    <location>
        <begin position="79"/>
        <end position="173"/>
    </location>
</feature>